<evidence type="ECO:0000256" key="4">
    <source>
        <dbReference type="ARBA" id="ARBA00022737"/>
    </source>
</evidence>
<dbReference type="AlphaFoldDB" id="A0A4U5VTD6"/>
<evidence type="ECO:0000256" key="5">
    <source>
        <dbReference type="ARBA" id="ARBA00023054"/>
    </source>
</evidence>
<evidence type="ECO:0000256" key="1">
    <source>
        <dbReference type="ARBA" id="ARBA00004498"/>
    </source>
</evidence>
<feature type="disulfide bond" evidence="9">
    <location>
        <begin position="61"/>
        <end position="78"/>
    </location>
</feature>
<evidence type="ECO:0000256" key="11">
    <source>
        <dbReference type="SAM" id="MobiDB-lite"/>
    </source>
</evidence>
<evidence type="ECO:0000256" key="2">
    <source>
        <dbReference type="ARBA" id="ARBA00022525"/>
    </source>
</evidence>
<dbReference type="PROSITE" id="PS50027">
    <property type="entry name" value="EGF_LAM_2"/>
    <property type="match status" value="1"/>
</dbReference>
<feature type="coiled-coil region" evidence="10">
    <location>
        <begin position="489"/>
        <end position="533"/>
    </location>
</feature>
<evidence type="ECO:0000256" key="9">
    <source>
        <dbReference type="PROSITE-ProRule" id="PRU00460"/>
    </source>
</evidence>
<feature type="compositionally biased region" description="Polar residues" evidence="11">
    <location>
        <begin position="263"/>
        <end position="275"/>
    </location>
</feature>
<sequence length="704" mass="77002">MMKTLPQLRGCSQVEIQVSEIQKTDGANLHSYVLLFLFVFSWEGGRASAVECLHSCVACDCDPRGISSEQCHRASGQCTCVEGVSGPRCDQCARGYQGEFPNCERCHQCFAVWDTVVGELTNQTRRLEAQVTELQSTGVTAPYKELVGSLERNTQAVRDILESNPAAVKLEQIEELMHQITGVMSFLNGKLNTTEETLNLLHSDANATDANMDALTDEANQLERSVKELIQQVYNAKNANIQGAMDTITAAHMQSTMAELHANASTSDPGNTVEQSAAVRKATEDKLSGGQKEFDRKHQRNSQKLDKLSTELDLFNLSLLSEKTCGGAAEGDGCSGSTCGGLGCVGQDGEPHCGGEGCGGLVTTSQTGLKSAKDLDQAILEAMEEVDKLSRMVWEANTRANEAKMNAMEVLIKSNRSKERVEQSNEQLRNLIKEIRDLLSNEKADVSVIEAVANEVLSLEMPTSTEKLHELTKEIKEKVGALTSVETILSQSADDIQAAESLLKQAKAASEQASNMKETADVVKAALDETERAQTIAMDAIQLAQNNTRGTLDLLISVESETAMSELKLSNTTGRLVQLEREVGLLRQNNLEVNHLAEAADLSTERAKVNAEEAEQEFNVEVKDKFAEVEDLVEFKGESVLQARRRADEMQQEAKELLAQSSSKLQRLGAIRTKHCIMFDTVERKTSFKAAKDVRVLKSLKGNH</sequence>
<keyword evidence="6 9" id="KW-1015">Disulfide bond</keyword>
<dbReference type="SUPFAM" id="SSF57196">
    <property type="entry name" value="EGF/Laminin"/>
    <property type="match status" value="1"/>
</dbReference>
<evidence type="ECO:0000256" key="8">
    <source>
        <dbReference type="ARBA" id="ARBA00023292"/>
    </source>
</evidence>
<dbReference type="Pfam" id="PF23219">
    <property type="entry name" value="LAMB1"/>
    <property type="match status" value="1"/>
</dbReference>
<dbReference type="Proteomes" id="UP000298787">
    <property type="component" value="Chromosome 22"/>
</dbReference>
<keyword evidence="3" id="KW-0272">Extracellular matrix</keyword>
<evidence type="ECO:0000313" key="13">
    <source>
        <dbReference type="EMBL" id="TKS90565.1"/>
    </source>
</evidence>
<evidence type="ECO:0000313" key="14">
    <source>
        <dbReference type="Proteomes" id="UP000298787"/>
    </source>
</evidence>
<feature type="coiled-coil region" evidence="10">
    <location>
        <begin position="569"/>
        <end position="667"/>
    </location>
</feature>
<name>A0A4U5VTD6_COLLU</name>
<dbReference type="Pfam" id="PF00053">
    <property type="entry name" value="EGF_laminin"/>
    <property type="match status" value="1"/>
</dbReference>
<comment type="caution">
    <text evidence="9">Lacks conserved residue(s) required for the propagation of feature annotation.</text>
</comment>
<dbReference type="STRING" id="240159.A0A4U5VTD6"/>
<dbReference type="SMART" id="SM00180">
    <property type="entry name" value="EGF_Lam"/>
    <property type="match status" value="1"/>
</dbReference>
<feature type="disulfide bond" evidence="9">
    <location>
        <begin position="80"/>
        <end position="89"/>
    </location>
</feature>
<feature type="disulfide bond" evidence="9">
    <location>
        <begin position="59"/>
        <end position="71"/>
    </location>
</feature>
<dbReference type="InterPro" id="IPR002049">
    <property type="entry name" value="LE_dom"/>
</dbReference>
<proteinExistence type="predicted"/>
<keyword evidence="8 9" id="KW-0424">Laminin EGF-like domain</keyword>
<feature type="compositionally biased region" description="Basic and acidic residues" evidence="11">
    <location>
        <begin position="281"/>
        <end position="296"/>
    </location>
</feature>
<evidence type="ECO:0000259" key="12">
    <source>
        <dbReference type="PROSITE" id="PS50027"/>
    </source>
</evidence>
<feature type="region of interest" description="Disordered" evidence="11">
    <location>
        <begin position="263"/>
        <end position="302"/>
    </location>
</feature>
<keyword evidence="5 10" id="KW-0175">Coiled coil</keyword>
<organism evidence="13 14">
    <name type="scientific">Collichthys lucidus</name>
    <name type="common">Big head croaker</name>
    <name type="synonym">Sciaena lucida</name>
    <dbReference type="NCBI Taxonomy" id="240159"/>
    <lineage>
        <taxon>Eukaryota</taxon>
        <taxon>Metazoa</taxon>
        <taxon>Chordata</taxon>
        <taxon>Craniata</taxon>
        <taxon>Vertebrata</taxon>
        <taxon>Euteleostomi</taxon>
        <taxon>Actinopterygii</taxon>
        <taxon>Neopterygii</taxon>
        <taxon>Teleostei</taxon>
        <taxon>Neoteleostei</taxon>
        <taxon>Acanthomorphata</taxon>
        <taxon>Eupercaria</taxon>
        <taxon>Sciaenidae</taxon>
        <taxon>Collichthys</taxon>
    </lineage>
</organism>
<keyword evidence="14" id="KW-1185">Reference proteome</keyword>
<dbReference type="EMBL" id="CM014099">
    <property type="protein sequence ID" value="TKS90565.1"/>
    <property type="molecule type" value="Genomic_DNA"/>
</dbReference>
<comment type="subcellular location">
    <subcellularLocation>
        <location evidence="1">Secreted</location>
        <location evidence="1">Extracellular space</location>
        <location evidence="1">Extracellular matrix</location>
    </subcellularLocation>
</comment>
<evidence type="ECO:0000256" key="3">
    <source>
        <dbReference type="ARBA" id="ARBA00022530"/>
    </source>
</evidence>
<reference evidence="13 14" key="1">
    <citation type="submission" date="2019-01" db="EMBL/GenBank/DDBJ databases">
        <title>Genome Assembly of Collichthys lucidus.</title>
        <authorList>
            <person name="Cai M."/>
            <person name="Xiao S."/>
        </authorList>
    </citation>
    <scope>NUCLEOTIDE SEQUENCE [LARGE SCALE GENOMIC DNA]</scope>
    <source>
        <strain evidence="13">JT15FE1705JMU</strain>
        <tissue evidence="13">Muscle</tissue>
    </source>
</reference>
<evidence type="ECO:0000256" key="7">
    <source>
        <dbReference type="ARBA" id="ARBA00023180"/>
    </source>
</evidence>
<keyword evidence="7" id="KW-0325">Glycoprotein</keyword>
<feature type="coiled-coil region" evidence="10">
    <location>
        <begin position="372"/>
        <end position="445"/>
    </location>
</feature>
<evidence type="ECO:0000256" key="6">
    <source>
        <dbReference type="ARBA" id="ARBA00023157"/>
    </source>
</evidence>
<keyword evidence="4" id="KW-0677">Repeat</keyword>
<dbReference type="InterPro" id="IPR056558">
    <property type="entry name" value="LAMB1-4_helical"/>
</dbReference>
<evidence type="ECO:0000256" key="10">
    <source>
        <dbReference type="SAM" id="Coils"/>
    </source>
</evidence>
<feature type="coiled-coil region" evidence="10">
    <location>
        <begin position="205"/>
        <end position="239"/>
    </location>
</feature>
<protein>
    <submittedName>
        <fullName evidence="13">Laminin subunit beta-1</fullName>
    </submittedName>
</protein>
<keyword evidence="2" id="KW-0964">Secreted</keyword>
<dbReference type="Gene3D" id="2.10.25.10">
    <property type="entry name" value="Laminin"/>
    <property type="match status" value="1"/>
</dbReference>
<dbReference type="CDD" id="cd00055">
    <property type="entry name" value="EGF_Lam"/>
    <property type="match status" value="1"/>
</dbReference>
<dbReference type="FunFam" id="2.10.25.10:FF:000135">
    <property type="entry name" value="Laminin subunit beta 4"/>
    <property type="match status" value="1"/>
</dbReference>
<accession>A0A4U5VTD6</accession>
<dbReference type="PROSITE" id="PS01248">
    <property type="entry name" value="EGF_LAM_1"/>
    <property type="match status" value="1"/>
</dbReference>
<gene>
    <name evidence="13" type="ORF">D9C73_024698</name>
</gene>
<feature type="domain" description="Laminin EGF-like" evidence="12">
    <location>
        <begin position="59"/>
        <end position="105"/>
    </location>
</feature>